<reference evidence="1 2" key="1">
    <citation type="submission" date="2017-06" db="EMBL/GenBank/DDBJ databases">
        <title>Aedes aegypti genome working group (AGWG) sequencing and assembly.</title>
        <authorList>
            <consortium name="Aedes aegypti Genome Working Group (AGWG)"/>
            <person name="Matthews B.J."/>
        </authorList>
    </citation>
    <scope>NUCLEOTIDE SEQUENCE [LARGE SCALE GENOMIC DNA]</scope>
    <source>
        <strain evidence="1 2">LVP_AGWG</strain>
    </source>
</reference>
<organism evidence="1 2">
    <name type="scientific">Aedes aegypti</name>
    <name type="common">Yellowfever mosquito</name>
    <name type="synonym">Culex aegypti</name>
    <dbReference type="NCBI Taxonomy" id="7159"/>
    <lineage>
        <taxon>Eukaryota</taxon>
        <taxon>Metazoa</taxon>
        <taxon>Ecdysozoa</taxon>
        <taxon>Arthropoda</taxon>
        <taxon>Hexapoda</taxon>
        <taxon>Insecta</taxon>
        <taxon>Pterygota</taxon>
        <taxon>Neoptera</taxon>
        <taxon>Endopterygota</taxon>
        <taxon>Diptera</taxon>
        <taxon>Nematocera</taxon>
        <taxon>Culicoidea</taxon>
        <taxon>Culicidae</taxon>
        <taxon>Culicinae</taxon>
        <taxon>Aedini</taxon>
        <taxon>Aedes</taxon>
        <taxon>Stegomyia</taxon>
    </lineage>
</organism>
<dbReference type="OrthoDB" id="7740511at2759"/>
<name>A0A6I8TZT8_AEDAE</name>
<reference evidence="1" key="2">
    <citation type="submission" date="2020-05" db="UniProtKB">
        <authorList>
            <consortium name="EnsemblMetazoa"/>
        </authorList>
    </citation>
    <scope>IDENTIFICATION</scope>
    <source>
        <strain evidence="1">LVP_AGWG</strain>
    </source>
</reference>
<proteinExistence type="predicted"/>
<sequence length="221" mass="23191">MISTILPLFFVALVTAIDEQLLCYYCEDCSLSDPVIQPCGFAIPSETTPALTLPPNGDGGTNTLYPQYPSDGVQNPSLTTPTTPLWNNGGTNNGGVIITTLWPGMGSSQIVNGGGSNNGGVLTTIWPGMASSQLVNGGTINGGGLLTTVWPGQRMPAKRDNKPTHDNNYLCVTTQSTVGNHQVIGRGCARQGRSKIETCNEITKGNVQSCTLCSSPLCNNE</sequence>
<evidence type="ECO:0000313" key="2">
    <source>
        <dbReference type="Proteomes" id="UP000008820"/>
    </source>
</evidence>
<evidence type="ECO:0000313" key="1">
    <source>
        <dbReference type="EnsemblMetazoa" id="AAEL021534-PA"/>
    </source>
</evidence>
<dbReference type="EnsemblMetazoa" id="AAEL021534-RA">
    <property type="protein sequence ID" value="AAEL021534-PA"/>
    <property type="gene ID" value="AAEL021534"/>
</dbReference>
<dbReference type="AlphaFoldDB" id="A0A6I8TZT8"/>
<protein>
    <submittedName>
        <fullName evidence="1">Uncharacterized protein</fullName>
    </submittedName>
</protein>
<dbReference type="InParanoid" id="A0A6I8TZT8"/>
<accession>A0A6I8TZT8</accession>
<keyword evidence="2" id="KW-1185">Reference proteome</keyword>
<gene>
    <name evidence="1" type="primary">110676885</name>
</gene>
<dbReference type="Proteomes" id="UP000008820">
    <property type="component" value="Chromosome 2"/>
</dbReference>